<evidence type="ECO:0000313" key="6">
    <source>
        <dbReference type="EMBL" id="MBF1664665.1"/>
    </source>
</evidence>
<evidence type="ECO:0000256" key="2">
    <source>
        <dbReference type="ARBA" id="ARBA00022649"/>
    </source>
</evidence>
<dbReference type="GO" id="GO:0110001">
    <property type="term" value="C:toxin-antitoxin complex"/>
    <property type="evidence" value="ECO:0007669"/>
    <property type="project" value="InterPro"/>
</dbReference>
<dbReference type="GO" id="GO:0016787">
    <property type="term" value="F:hydrolase activity"/>
    <property type="evidence" value="ECO:0007669"/>
    <property type="project" value="UniProtKB-KW"/>
</dbReference>
<gene>
    <name evidence="6" type="ORF">HXO64_09050</name>
</gene>
<keyword evidence="4" id="KW-0547">Nucleotide-binding</keyword>
<protein>
    <submittedName>
        <fullName evidence="6">DUF86 domain-containing protein</fullName>
    </submittedName>
</protein>
<name>A0A930LD83_9MICC</name>
<organism evidence="6 7">
    <name type="scientific">Rothia mucilaginosa</name>
    <dbReference type="NCBI Taxonomy" id="43675"/>
    <lineage>
        <taxon>Bacteria</taxon>
        <taxon>Bacillati</taxon>
        <taxon>Actinomycetota</taxon>
        <taxon>Actinomycetes</taxon>
        <taxon>Micrococcales</taxon>
        <taxon>Micrococcaceae</taxon>
        <taxon>Rothia</taxon>
    </lineage>
</organism>
<dbReference type="GO" id="GO:0004540">
    <property type="term" value="F:RNA nuclease activity"/>
    <property type="evidence" value="ECO:0007669"/>
    <property type="project" value="InterPro"/>
</dbReference>
<evidence type="ECO:0000313" key="7">
    <source>
        <dbReference type="Proteomes" id="UP000756427"/>
    </source>
</evidence>
<keyword evidence="3" id="KW-0540">Nuclease</keyword>
<dbReference type="RefSeq" id="WP_303976485.1">
    <property type="nucleotide sequence ID" value="NZ_JABZXR010000068.1"/>
</dbReference>
<sequence>MKNSLDDFSLILESAQRIYAFTPERYEDLIDDSNGVVQDALCMRFQVIGETLNRIRSKYPEDYERYERAEWQYLIAIRNIISHSYVSVDFAVLWDVARNKLPELMSDFEQIIDEIQETT</sequence>
<proteinExistence type="predicted"/>
<dbReference type="PANTHER" id="PTHR34139">
    <property type="entry name" value="UPF0331 PROTEIN MJ0127"/>
    <property type="match status" value="1"/>
</dbReference>
<dbReference type="PANTHER" id="PTHR34139:SF1">
    <property type="entry name" value="RNASE MJ1380-RELATED"/>
    <property type="match status" value="1"/>
</dbReference>
<evidence type="ECO:0000256" key="5">
    <source>
        <dbReference type="ARBA" id="ARBA00022801"/>
    </source>
</evidence>
<dbReference type="InterPro" id="IPR051813">
    <property type="entry name" value="HepT_RNase_toxin"/>
</dbReference>
<accession>A0A930LD83</accession>
<dbReference type="AlphaFoldDB" id="A0A930LD83"/>
<dbReference type="Proteomes" id="UP000756427">
    <property type="component" value="Unassembled WGS sequence"/>
</dbReference>
<dbReference type="Pfam" id="PF01934">
    <property type="entry name" value="HepT-like"/>
    <property type="match status" value="1"/>
</dbReference>
<reference evidence="6" key="1">
    <citation type="submission" date="2020-04" db="EMBL/GenBank/DDBJ databases">
        <title>Deep metagenomics examines the oral microbiome during advanced dental caries in children, revealing novel taxa and co-occurrences with host molecules.</title>
        <authorList>
            <person name="Baker J.L."/>
            <person name="Morton J.T."/>
            <person name="Dinis M."/>
            <person name="Alvarez R."/>
            <person name="Tran N.C."/>
            <person name="Knight R."/>
            <person name="Edlund A."/>
        </authorList>
    </citation>
    <scope>NUCLEOTIDE SEQUENCE</scope>
    <source>
        <strain evidence="6">JCVI_44_bin.2</strain>
    </source>
</reference>
<dbReference type="InterPro" id="IPR008201">
    <property type="entry name" value="HepT-like"/>
</dbReference>
<dbReference type="GO" id="GO:0000166">
    <property type="term" value="F:nucleotide binding"/>
    <property type="evidence" value="ECO:0007669"/>
    <property type="project" value="UniProtKB-KW"/>
</dbReference>
<keyword evidence="5" id="KW-0378">Hydrolase</keyword>
<evidence type="ECO:0000256" key="4">
    <source>
        <dbReference type="ARBA" id="ARBA00022741"/>
    </source>
</evidence>
<dbReference type="EMBL" id="JABZXR010000068">
    <property type="protein sequence ID" value="MBF1664665.1"/>
    <property type="molecule type" value="Genomic_DNA"/>
</dbReference>
<keyword evidence="1" id="KW-0597">Phosphoprotein</keyword>
<keyword evidence="2" id="KW-1277">Toxin-antitoxin system</keyword>
<evidence type="ECO:0000256" key="3">
    <source>
        <dbReference type="ARBA" id="ARBA00022722"/>
    </source>
</evidence>
<comment type="caution">
    <text evidence="6">The sequence shown here is derived from an EMBL/GenBank/DDBJ whole genome shotgun (WGS) entry which is preliminary data.</text>
</comment>
<evidence type="ECO:0000256" key="1">
    <source>
        <dbReference type="ARBA" id="ARBA00022553"/>
    </source>
</evidence>